<organism evidence="2 3">
    <name type="scientific">Citrus clementina</name>
    <name type="common">Clementine</name>
    <name type="synonym">Citrus deliciosa x Citrus sinensis</name>
    <dbReference type="NCBI Taxonomy" id="85681"/>
    <lineage>
        <taxon>Eukaryota</taxon>
        <taxon>Viridiplantae</taxon>
        <taxon>Streptophyta</taxon>
        <taxon>Embryophyta</taxon>
        <taxon>Tracheophyta</taxon>
        <taxon>Spermatophyta</taxon>
        <taxon>Magnoliopsida</taxon>
        <taxon>eudicotyledons</taxon>
        <taxon>Gunneridae</taxon>
        <taxon>Pentapetalae</taxon>
        <taxon>rosids</taxon>
        <taxon>malvids</taxon>
        <taxon>Sapindales</taxon>
        <taxon>Rutaceae</taxon>
        <taxon>Aurantioideae</taxon>
        <taxon>Citrus</taxon>
    </lineage>
</organism>
<dbReference type="Proteomes" id="UP000030687">
    <property type="component" value="Unassembled WGS sequence"/>
</dbReference>
<gene>
    <name evidence="2" type="ORF">CICLE_v10013185mg</name>
</gene>
<keyword evidence="3" id="KW-1185">Reference proteome</keyword>
<reference evidence="2 3" key="1">
    <citation type="submission" date="2013-10" db="EMBL/GenBank/DDBJ databases">
        <authorList>
            <consortium name="International Citrus Genome Consortium"/>
            <person name="Jenkins J."/>
            <person name="Schmutz J."/>
            <person name="Prochnik S."/>
            <person name="Rokhsar D."/>
            <person name="Gmitter F."/>
            <person name="Ollitrault P."/>
            <person name="Machado M."/>
            <person name="Talon M."/>
            <person name="Wincker P."/>
            <person name="Jaillon O."/>
            <person name="Morgante M."/>
        </authorList>
    </citation>
    <scope>NUCLEOTIDE SEQUENCE</scope>
    <source>
        <strain evidence="3">cv. Clemenules</strain>
    </source>
</reference>
<dbReference type="EMBL" id="KI536861">
    <property type="protein sequence ID" value="ESR42825.1"/>
    <property type="molecule type" value="Genomic_DNA"/>
</dbReference>
<name>V4SUZ5_CITCL</name>
<keyword evidence="1" id="KW-0472">Membrane</keyword>
<keyword evidence="1" id="KW-1133">Transmembrane helix</keyword>
<sequence length="102" mass="12106">MMRFPANKNPVCQLNRRKKITECSISSSLQFFCLFLLVIVFFLYFYISFSHRKLLHCPLPDSFSSVERGTYKILFIYISPYIPHSFPSSLFVLLSYCPWDFL</sequence>
<proteinExistence type="predicted"/>
<evidence type="ECO:0000313" key="3">
    <source>
        <dbReference type="Proteomes" id="UP000030687"/>
    </source>
</evidence>
<keyword evidence="1" id="KW-0812">Transmembrane</keyword>
<feature type="transmembrane region" description="Helical" evidence="1">
    <location>
        <begin position="29"/>
        <end position="47"/>
    </location>
</feature>
<accession>V4SUZ5</accession>
<evidence type="ECO:0000256" key="1">
    <source>
        <dbReference type="SAM" id="Phobius"/>
    </source>
</evidence>
<dbReference type="InParanoid" id="V4SUZ5"/>
<evidence type="ECO:0000313" key="2">
    <source>
        <dbReference type="EMBL" id="ESR42825.1"/>
    </source>
</evidence>
<dbReference type="AlphaFoldDB" id="V4SUZ5"/>
<protein>
    <submittedName>
        <fullName evidence="2">Uncharacterized protein</fullName>
    </submittedName>
</protein>
<dbReference type="KEGG" id="cic:CICLE_v10013185mg"/>
<dbReference type="Gramene" id="ESR42825">
    <property type="protein sequence ID" value="ESR42825"/>
    <property type="gene ID" value="CICLE_v10013185mg"/>
</dbReference>